<dbReference type="InterPro" id="IPR029062">
    <property type="entry name" value="Class_I_gatase-like"/>
</dbReference>
<feature type="domain" description="Beta-galactosidase trimerisation" evidence="10">
    <location>
        <begin position="408"/>
        <end position="611"/>
    </location>
</feature>
<dbReference type="InterPro" id="IPR013739">
    <property type="entry name" value="Beta_galactosidase_C"/>
</dbReference>
<dbReference type="Pfam" id="PF08533">
    <property type="entry name" value="Glyco_hydro_42C"/>
    <property type="match status" value="1"/>
</dbReference>
<dbReference type="SUPFAM" id="SSF52317">
    <property type="entry name" value="Class I glutamine amidotransferase-like"/>
    <property type="match status" value="1"/>
</dbReference>
<dbReference type="PANTHER" id="PTHR36447">
    <property type="entry name" value="BETA-GALACTOSIDASE GANA"/>
    <property type="match status" value="1"/>
</dbReference>
<comment type="catalytic activity">
    <reaction evidence="1 8">
        <text>Hydrolysis of terminal non-reducing beta-D-galactose residues in beta-D-galactosides.</text>
        <dbReference type="EC" id="3.2.1.23"/>
    </reaction>
</comment>
<feature type="domain" description="Glycoside hydrolase family 42 N-terminal" evidence="9">
    <location>
        <begin position="19"/>
        <end position="396"/>
    </location>
</feature>
<dbReference type="Proteomes" id="UP001519344">
    <property type="component" value="Unassembled WGS sequence"/>
</dbReference>
<evidence type="ECO:0000259" key="9">
    <source>
        <dbReference type="Pfam" id="PF02449"/>
    </source>
</evidence>
<reference evidence="12 13" key="1">
    <citation type="submission" date="2021-03" db="EMBL/GenBank/DDBJ databases">
        <title>Genomic Encyclopedia of Type Strains, Phase IV (KMG-IV): sequencing the most valuable type-strain genomes for metagenomic binning, comparative biology and taxonomic classification.</title>
        <authorList>
            <person name="Goeker M."/>
        </authorList>
    </citation>
    <scope>NUCLEOTIDE SEQUENCE [LARGE SCALE GENOMIC DNA]</scope>
    <source>
        <strain evidence="12 13">DSM 24950</strain>
    </source>
</reference>
<feature type="domain" description="Beta-galactosidase C-terminal" evidence="11">
    <location>
        <begin position="643"/>
        <end position="685"/>
    </location>
</feature>
<gene>
    <name evidence="12" type="ORF">J2Z65_006098</name>
</gene>
<evidence type="ECO:0000256" key="1">
    <source>
        <dbReference type="ARBA" id="ARBA00001412"/>
    </source>
</evidence>
<dbReference type="GO" id="GO:0004565">
    <property type="term" value="F:beta-galactosidase activity"/>
    <property type="evidence" value="ECO:0007669"/>
    <property type="project" value="UniProtKB-EC"/>
</dbReference>
<evidence type="ECO:0000256" key="3">
    <source>
        <dbReference type="ARBA" id="ARBA00012756"/>
    </source>
</evidence>
<keyword evidence="6" id="KW-0862">Zinc</keyword>
<dbReference type="Gene3D" id="3.40.50.880">
    <property type="match status" value="1"/>
</dbReference>
<dbReference type="InterPro" id="IPR017853">
    <property type="entry name" value="GH"/>
</dbReference>
<dbReference type="EC" id="3.2.1.23" evidence="3 8"/>
<dbReference type="InterPro" id="IPR003476">
    <property type="entry name" value="Glyco_hydro_42"/>
</dbReference>
<dbReference type="Pfam" id="PF02449">
    <property type="entry name" value="Glyco_hydro_42"/>
    <property type="match status" value="1"/>
</dbReference>
<dbReference type="InterPro" id="IPR013738">
    <property type="entry name" value="Beta_galactosidase_Trimer"/>
</dbReference>
<evidence type="ECO:0000256" key="7">
    <source>
        <dbReference type="ARBA" id="ARBA00023295"/>
    </source>
</evidence>
<evidence type="ECO:0000313" key="12">
    <source>
        <dbReference type="EMBL" id="MBP1966837.1"/>
    </source>
</evidence>
<keyword evidence="4" id="KW-0479">Metal-binding</keyword>
<dbReference type="InterPro" id="IPR013780">
    <property type="entry name" value="Glyco_hydro_b"/>
</dbReference>
<keyword evidence="13" id="KW-1185">Reference proteome</keyword>
<dbReference type="InterPro" id="IPR013529">
    <property type="entry name" value="Glyco_hydro_42_N"/>
</dbReference>
<dbReference type="PANTHER" id="PTHR36447:SF2">
    <property type="entry name" value="BETA-GALACTOSIDASE YESZ"/>
    <property type="match status" value="1"/>
</dbReference>
<evidence type="ECO:0000313" key="13">
    <source>
        <dbReference type="Proteomes" id="UP001519344"/>
    </source>
</evidence>
<dbReference type="Pfam" id="PF08532">
    <property type="entry name" value="Glyco_hydro_42M"/>
    <property type="match status" value="1"/>
</dbReference>
<dbReference type="Gene3D" id="3.20.20.80">
    <property type="entry name" value="Glycosidases"/>
    <property type="match status" value="1"/>
</dbReference>
<dbReference type="RefSeq" id="WP_167066930.1">
    <property type="nucleotide sequence ID" value="NZ_JAAOZR010000047.1"/>
</dbReference>
<dbReference type="SUPFAM" id="SSF51445">
    <property type="entry name" value="(Trans)glycosidases"/>
    <property type="match status" value="1"/>
</dbReference>
<accession>A0ABS4I7F4</accession>
<protein>
    <recommendedName>
        <fullName evidence="3 8">Beta-galactosidase</fullName>
        <shortName evidence="8">Beta-gal</shortName>
        <ecNumber evidence="3 8">3.2.1.23</ecNumber>
    </recommendedName>
</protein>
<sequence length="687" mass="78199">MVTHKGKDWRTEQFRLGVCYYPEQWPDHLWKDDFCRMKELGFSVVRVAEFAWSIFEPEEGRFEFDLFDRAIDLAHQCGMLVIMSTPTTTPPAWLTAKYPEVLNAKQDGTVYQHGQRRHFNYNSPIYLELCARIVTQLAEHYKDHPGVVGWQIDNELNCEVNTFYSKADHAAFRVWLQDKYGSLQALNQAWGAVFWNQTYSDWSQVHLTRPTPTNSPNPHQALDEKRFFSDSAISYAKFQSEILREKAANQWVTTNGMFGHLDSHQMMDDTLDVFAYDSYPNFSTILPDKGDRPLLDRKWSLNLSAARDVSPNFIVMEQQAGPGGWVNRIEMPSPKPGQMRLWTYQSIAHGADMVLYFRWRTATMGTEIYWHGLNDYHNRPNRRIEEAGRIGGELKRIGGQLLGTTYQAEVAILKDYDNEWDGELDVWHGPLTGKSISGWFKALQRHHIPADTKYLRSSTTLEDLTKYQLLVYPHPAIMPESTAELLKSYVENGGTLILGCRSGYKDTTGQCYMQPFPGPLADLCGIEVEDFTLIGPLQQAPDIQWEGGNLLQGDAFVDILRVTSDNAEVLASYASDYYAGKPALVRSTRGKGTAYYYGSAFTEEAAGALIAENGLVSPAANWAELPEDVELAIRSHDGMQKCFAILMNYAHEERGVTFFSRKRDLLTDTVLHGIVTMKPFEVYVIEI</sequence>
<name>A0ABS4I7F4_9BACL</name>
<evidence type="ECO:0000259" key="10">
    <source>
        <dbReference type="Pfam" id="PF08532"/>
    </source>
</evidence>
<comment type="caution">
    <text evidence="12">The sequence shown here is derived from an EMBL/GenBank/DDBJ whole genome shotgun (WGS) entry which is preliminary data.</text>
</comment>
<evidence type="ECO:0000256" key="6">
    <source>
        <dbReference type="ARBA" id="ARBA00022833"/>
    </source>
</evidence>
<comment type="similarity">
    <text evidence="2 8">Belongs to the glycosyl hydrolase 42 family.</text>
</comment>
<keyword evidence="5 8" id="KW-0378">Hydrolase</keyword>
<evidence type="ECO:0000256" key="2">
    <source>
        <dbReference type="ARBA" id="ARBA00005940"/>
    </source>
</evidence>
<dbReference type="EMBL" id="JAGGKV010000026">
    <property type="protein sequence ID" value="MBP1966837.1"/>
    <property type="molecule type" value="Genomic_DNA"/>
</dbReference>
<proteinExistence type="inferred from homology"/>
<evidence type="ECO:0000256" key="4">
    <source>
        <dbReference type="ARBA" id="ARBA00022723"/>
    </source>
</evidence>
<keyword evidence="7 8" id="KW-0326">Glycosidase</keyword>
<dbReference type="CDD" id="cd03143">
    <property type="entry name" value="A4_beta-galactosidase_middle_domain"/>
    <property type="match status" value="1"/>
</dbReference>
<evidence type="ECO:0000259" key="11">
    <source>
        <dbReference type="Pfam" id="PF08533"/>
    </source>
</evidence>
<organism evidence="12 13">
    <name type="scientific">Paenibacillus aceris</name>
    <dbReference type="NCBI Taxonomy" id="869555"/>
    <lineage>
        <taxon>Bacteria</taxon>
        <taxon>Bacillati</taxon>
        <taxon>Bacillota</taxon>
        <taxon>Bacilli</taxon>
        <taxon>Bacillales</taxon>
        <taxon>Paenibacillaceae</taxon>
        <taxon>Paenibacillus</taxon>
    </lineage>
</organism>
<dbReference type="PIRSF" id="PIRSF001084">
    <property type="entry name" value="B-galactosidase"/>
    <property type="match status" value="1"/>
</dbReference>
<evidence type="ECO:0000256" key="5">
    <source>
        <dbReference type="ARBA" id="ARBA00022801"/>
    </source>
</evidence>
<dbReference type="Gene3D" id="2.60.40.1180">
    <property type="entry name" value="Golgi alpha-mannosidase II"/>
    <property type="match status" value="1"/>
</dbReference>
<evidence type="ECO:0000256" key="8">
    <source>
        <dbReference type="PIRNR" id="PIRNR001084"/>
    </source>
</evidence>